<keyword evidence="1" id="KW-0472">Membrane</keyword>
<sequence length="78" mass="8496">MAASLHPACERRRWIHEEPLSVVLASSSLVTAIAHVLVCRRWHAAKSSSRLHLALDARLLLLAVTPGIRARVVVLAAT</sequence>
<proteinExistence type="predicted"/>
<accession>A0AAD8S857</accession>
<name>A0AAD8S857_LOLMU</name>
<reference evidence="2" key="1">
    <citation type="submission" date="2023-07" db="EMBL/GenBank/DDBJ databases">
        <title>A chromosome-level genome assembly of Lolium multiflorum.</title>
        <authorList>
            <person name="Chen Y."/>
            <person name="Copetti D."/>
            <person name="Kolliker R."/>
            <person name="Studer B."/>
        </authorList>
    </citation>
    <scope>NUCLEOTIDE SEQUENCE</scope>
    <source>
        <strain evidence="2">02402/16</strain>
        <tissue evidence="2">Leaf</tissue>
    </source>
</reference>
<comment type="caution">
    <text evidence="2">The sequence shown here is derived from an EMBL/GenBank/DDBJ whole genome shotgun (WGS) entry which is preliminary data.</text>
</comment>
<protein>
    <submittedName>
        <fullName evidence="2">Uncharacterized protein</fullName>
    </submittedName>
</protein>
<evidence type="ECO:0000313" key="3">
    <source>
        <dbReference type="Proteomes" id="UP001231189"/>
    </source>
</evidence>
<gene>
    <name evidence="2" type="ORF">QYE76_064348</name>
</gene>
<evidence type="ECO:0000313" key="2">
    <source>
        <dbReference type="EMBL" id="KAK1646543.1"/>
    </source>
</evidence>
<dbReference type="EMBL" id="JAUUTY010000004">
    <property type="protein sequence ID" value="KAK1646543.1"/>
    <property type="molecule type" value="Genomic_DNA"/>
</dbReference>
<organism evidence="2 3">
    <name type="scientific">Lolium multiflorum</name>
    <name type="common">Italian ryegrass</name>
    <name type="synonym">Lolium perenne subsp. multiflorum</name>
    <dbReference type="NCBI Taxonomy" id="4521"/>
    <lineage>
        <taxon>Eukaryota</taxon>
        <taxon>Viridiplantae</taxon>
        <taxon>Streptophyta</taxon>
        <taxon>Embryophyta</taxon>
        <taxon>Tracheophyta</taxon>
        <taxon>Spermatophyta</taxon>
        <taxon>Magnoliopsida</taxon>
        <taxon>Liliopsida</taxon>
        <taxon>Poales</taxon>
        <taxon>Poaceae</taxon>
        <taxon>BOP clade</taxon>
        <taxon>Pooideae</taxon>
        <taxon>Poodae</taxon>
        <taxon>Poeae</taxon>
        <taxon>Poeae Chloroplast Group 2 (Poeae type)</taxon>
        <taxon>Loliodinae</taxon>
        <taxon>Loliinae</taxon>
        <taxon>Lolium</taxon>
    </lineage>
</organism>
<dbReference type="Proteomes" id="UP001231189">
    <property type="component" value="Unassembled WGS sequence"/>
</dbReference>
<dbReference type="AlphaFoldDB" id="A0AAD8S857"/>
<keyword evidence="3" id="KW-1185">Reference proteome</keyword>
<keyword evidence="1" id="KW-0812">Transmembrane</keyword>
<evidence type="ECO:0000256" key="1">
    <source>
        <dbReference type="SAM" id="Phobius"/>
    </source>
</evidence>
<keyword evidence="1" id="KW-1133">Transmembrane helix</keyword>
<feature type="transmembrane region" description="Helical" evidence="1">
    <location>
        <begin position="20"/>
        <end position="38"/>
    </location>
</feature>